<name>A0AAV8UF60_9ROSI</name>
<proteinExistence type="inferred from homology"/>
<dbReference type="EMBL" id="JAIWQS010000008">
    <property type="protein sequence ID" value="KAJ8899872.1"/>
    <property type="molecule type" value="Genomic_DNA"/>
</dbReference>
<dbReference type="AlphaFoldDB" id="A0AAV8UF60"/>
<dbReference type="Pfam" id="PF02458">
    <property type="entry name" value="Transferase"/>
    <property type="match status" value="1"/>
</dbReference>
<dbReference type="PANTHER" id="PTHR31623">
    <property type="entry name" value="F21J9.9"/>
    <property type="match status" value="1"/>
</dbReference>
<evidence type="ECO:0000256" key="3">
    <source>
        <dbReference type="ARBA" id="ARBA00023315"/>
    </source>
</evidence>
<reference evidence="4 5" key="1">
    <citation type="submission" date="2021-09" db="EMBL/GenBank/DDBJ databases">
        <title>Genomic insights and catalytic innovation underlie evolution of tropane alkaloids biosynthesis.</title>
        <authorList>
            <person name="Wang Y.-J."/>
            <person name="Tian T."/>
            <person name="Huang J.-P."/>
            <person name="Huang S.-X."/>
        </authorList>
    </citation>
    <scope>NUCLEOTIDE SEQUENCE [LARGE SCALE GENOMIC DNA]</scope>
    <source>
        <strain evidence="4">KIB-2018</strain>
        <tissue evidence="4">Leaf</tissue>
    </source>
</reference>
<accession>A0AAV8UF60</accession>
<comment type="caution">
    <text evidence="4">The sequence shown here is derived from an EMBL/GenBank/DDBJ whole genome shotgun (WGS) entry which is preliminary data.</text>
</comment>
<keyword evidence="5" id="KW-1185">Reference proteome</keyword>
<keyword evidence="3" id="KW-0012">Acyltransferase</keyword>
<dbReference type="PANTHER" id="PTHR31623:SF17">
    <property type="entry name" value="F21J9.9"/>
    <property type="match status" value="1"/>
</dbReference>
<gene>
    <name evidence="4" type="ORF">K2173_019575</name>
</gene>
<evidence type="ECO:0000256" key="2">
    <source>
        <dbReference type="ARBA" id="ARBA00022679"/>
    </source>
</evidence>
<dbReference type="GO" id="GO:0016746">
    <property type="term" value="F:acyltransferase activity"/>
    <property type="evidence" value="ECO:0007669"/>
    <property type="project" value="UniProtKB-KW"/>
</dbReference>
<keyword evidence="2" id="KW-0808">Transferase</keyword>
<protein>
    <submittedName>
        <fullName evidence="4">Uncharacterized protein</fullName>
    </submittedName>
</protein>
<evidence type="ECO:0000256" key="1">
    <source>
        <dbReference type="ARBA" id="ARBA00009861"/>
    </source>
</evidence>
<comment type="similarity">
    <text evidence="1">Belongs to the plant acyltransferase family.</text>
</comment>
<sequence>MKSQVEIISQTIVKPSSPTPIQLRHLHLSFLDQIMPTVFSPWLLTYLNSPSISNAERCERLRKSLSDTLTLFYPFAGRVRGNSHVDCNDEGVPFVEAKAKGTIQKILQNPCCNNFNHLIPLKINENSDLGAFVQITYFECGGMVVGLGLSHKIADASSAFRFLNAWGAIARGHSNSVIFPNFEAAKYFRPVDDLSGFDPWHDVVKNSHKIVSKRFMFDATSIKKLRDKYVKSCCNCWILS</sequence>
<dbReference type="Gene3D" id="3.30.559.10">
    <property type="entry name" value="Chloramphenicol acetyltransferase-like domain"/>
    <property type="match status" value="1"/>
</dbReference>
<evidence type="ECO:0000313" key="5">
    <source>
        <dbReference type="Proteomes" id="UP001159364"/>
    </source>
</evidence>
<evidence type="ECO:0000313" key="4">
    <source>
        <dbReference type="EMBL" id="KAJ8899872.1"/>
    </source>
</evidence>
<dbReference type="Proteomes" id="UP001159364">
    <property type="component" value="Linkage Group LG08"/>
</dbReference>
<organism evidence="4 5">
    <name type="scientific">Erythroxylum novogranatense</name>
    <dbReference type="NCBI Taxonomy" id="1862640"/>
    <lineage>
        <taxon>Eukaryota</taxon>
        <taxon>Viridiplantae</taxon>
        <taxon>Streptophyta</taxon>
        <taxon>Embryophyta</taxon>
        <taxon>Tracheophyta</taxon>
        <taxon>Spermatophyta</taxon>
        <taxon>Magnoliopsida</taxon>
        <taxon>eudicotyledons</taxon>
        <taxon>Gunneridae</taxon>
        <taxon>Pentapetalae</taxon>
        <taxon>rosids</taxon>
        <taxon>fabids</taxon>
        <taxon>Malpighiales</taxon>
        <taxon>Erythroxylaceae</taxon>
        <taxon>Erythroxylum</taxon>
    </lineage>
</organism>
<dbReference type="InterPro" id="IPR023213">
    <property type="entry name" value="CAT-like_dom_sf"/>
</dbReference>